<dbReference type="EMBL" id="JAINVV010000001">
    <property type="protein sequence ID" value="MBY8820667.1"/>
    <property type="molecule type" value="Genomic_DNA"/>
</dbReference>
<keyword evidence="1" id="KW-0732">Signal</keyword>
<feature type="chain" id="PRO_5047527814" evidence="1">
    <location>
        <begin position="26"/>
        <end position="110"/>
    </location>
</feature>
<comment type="caution">
    <text evidence="2">The sequence shown here is derived from an EMBL/GenBank/DDBJ whole genome shotgun (WGS) entry which is preliminary data.</text>
</comment>
<accession>A0ABS7PJK6</accession>
<evidence type="ECO:0000256" key="1">
    <source>
        <dbReference type="SAM" id="SignalP"/>
    </source>
</evidence>
<proteinExistence type="predicted"/>
<evidence type="ECO:0000313" key="3">
    <source>
        <dbReference type="Proteomes" id="UP000706039"/>
    </source>
</evidence>
<keyword evidence="3" id="KW-1185">Reference proteome</keyword>
<dbReference type="Proteomes" id="UP000706039">
    <property type="component" value="Unassembled WGS sequence"/>
</dbReference>
<reference evidence="2 3" key="1">
    <citation type="submission" date="2021-08" db="EMBL/GenBank/DDBJ databases">
        <authorList>
            <person name="Tuo L."/>
        </authorList>
    </citation>
    <scope>NUCLEOTIDE SEQUENCE [LARGE SCALE GENOMIC DNA]</scope>
    <source>
        <strain evidence="2 3">JCM 31229</strain>
    </source>
</reference>
<feature type="signal peptide" evidence="1">
    <location>
        <begin position="1"/>
        <end position="25"/>
    </location>
</feature>
<name>A0ABS7PJK6_9SPHN</name>
<dbReference type="RefSeq" id="WP_222987789.1">
    <property type="nucleotide sequence ID" value="NZ_JAINVV010000001.1"/>
</dbReference>
<gene>
    <name evidence="2" type="ORF">K7G82_00075</name>
</gene>
<protein>
    <submittedName>
        <fullName evidence="2">Uncharacterized protein</fullName>
    </submittedName>
</protein>
<evidence type="ECO:0000313" key="2">
    <source>
        <dbReference type="EMBL" id="MBY8820667.1"/>
    </source>
</evidence>
<organism evidence="2 3">
    <name type="scientific">Sphingomonas colocasiae</name>
    <dbReference type="NCBI Taxonomy" id="1848973"/>
    <lineage>
        <taxon>Bacteria</taxon>
        <taxon>Pseudomonadati</taxon>
        <taxon>Pseudomonadota</taxon>
        <taxon>Alphaproteobacteria</taxon>
        <taxon>Sphingomonadales</taxon>
        <taxon>Sphingomonadaceae</taxon>
        <taxon>Sphingomonas</taxon>
    </lineage>
</organism>
<sequence>MQRKNLILASLAAAIAFTTPMAANAAPWQNINQRQQQLDRRIDQGVRNGALTRNEATRLRTEFRSLNRLEQQYRRSGGVFTARERADLDRRFDALSARIKIQKHDRQHRR</sequence>